<proteinExistence type="inferred from homology"/>
<feature type="domain" description="Fe2OG dioxygenase" evidence="3">
    <location>
        <begin position="253"/>
        <end position="369"/>
    </location>
</feature>
<dbReference type="SUPFAM" id="SSF51197">
    <property type="entry name" value="Clavaminate synthase-like"/>
    <property type="match status" value="1"/>
</dbReference>
<dbReference type="Gene3D" id="2.60.120.330">
    <property type="entry name" value="B-lactam Antibiotic, Isopenicillin N Synthase, Chain"/>
    <property type="match status" value="1"/>
</dbReference>
<dbReference type="GO" id="GO:0044283">
    <property type="term" value="P:small molecule biosynthetic process"/>
    <property type="evidence" value="ECO:0007669"/>
    <property type="project" value="UniProtKB-ARBA"/>
</dbReference>
<evidence type="ECO:0000313" key="4">
    <source>
        <dbReference type="EMBL" id="KMP02588.1"/>
    </source>
</evidence>
<accession>A0A0J6Y7D6</accession>
<evidence type="ECO:0000313" key="5">
    <source>
        <dbReference type="Proteomes" id="UP000054565"/>
    </source>
</evidence>
<dbReference type="PANTHER" id="PTHR47990">
    <property type="entry name" value="2-OXOGLUTARATE (2OG) AND FE(II)-DEPENDENT OXYGENASE SUPERFAMILY PROTEIN-RELATED"/>
    <property type="match status" value="1"/>
</dbReference>
<sequence>MFGCPLRSPPFPFIYFYRSRSSFRRSHGSGQTGTENLDLKSNGMRIRHRNGDAVAAATLSTSSEIDTLSPSLSSIHPLMRISLAKLLSNDETELQRLGDACRELGAFYLDLQMTDIGKNILKDVDKLFLLGEHFFDLSVQEKEKYDMGKFGGYYGYKGYFNRMLDLKEFYAVSKDDILSIPCPRTAYKSKPVLPQPSTIQSARPAIHSYIKLSHAIVTILLRHLTTLLHLPVGTLENLHRQGACSGDQVRWIKIQPSQESRINPGDEVLLDEHSDSNSVTVLFNTLGGLEVRQPCHARQASASGGDGADGAPGSWIQAGPLPGHCIIHLGEQIAKLSSGTLRASVHRVCILPDHQKAQTRYSLVYFARPEDKVILQQLEGVSVVPGPGDLEKSSHAEETSTKTAAIARWIKRKSKVC</sequence>
<dbReference type="Pfam" id="PF03171">
    <property type="entry name" value="2OG-FeII_Oxy"/>
    <property type="match status" value="1"/>
</dbReference>
<reference evidence="5" key="1">
    <citation type="journal article" date="2010" name="Genome Res.">
        <title>Population genomic sequencing of Coccidioides fungi reveals recent hybridization and transposon control.</title>
        <authorList>
            <person name="Neafsey D.E."/>
            <person name="Barker B.M."/>
            <person name="Sharpton T.J."/>
            <person name="Stajich J.E."/>
            <person name="Park D.J."/>
            <person name="Whiston E."/>
            <person name="Hung C.-Y."/>
            <person name="McMahan C."/>
            <person name="White J."/>
            <person name="Sykes S."/>
            <person name="Heiman D."/>
            <person name="Young S."/>
            <person name="Zeng Q."/>
            <person name="Abouelleil A."/>
            <person name="Aftuck L."/>
            <person name="Bessette D."/>
            <person name="Brown A."/>
            <person name="FitzGerald M."/>
            <person name="Lui A."/>
            <person name="Macdonald J.P."/>
            <person name="Priest M."/>
            <person name="Orbach M.J."/>
            <person name="Galgiani J.N."/>
            <person name="Kirkland T.N."/>
            <person name="Cole G.T."/>
            <person name="Birren B.W."/>
            <person name="Henn M.R."/>
            <person name="Taylor J.W."/>
            <person name="Rounsley S.D."/>
        </authorList>
    </citation>
    <scope>NUCLEOTIDE SEQUENCE [LARGE SCALE GENOMIC DNA]</scope>
    <source>
        <strain evidence="5">RMSCC 2394</strain>
    </source>
</reference>
<dbReference type="Pfam" id="PF14226">
    <property type="entry name" value="DIOX_N"/>
    <property type="match status" value="1"/>
</dbReference>
<keyword evidence="2" id="KW-0408">Iron</keyword>
<evidence type="ECO:0000256" key="2">
    <source>
        <dbReference type="RuleBase" id="RU003682"/>
    </source>
</evidence>
<dbReference type="Proteomes" id="UP000054565">
    <property type="component" value="Unassembled WGS sequence"/>
</dbReference>
<dbReference type="STRING" id="404692.A0A0J6Y7D6"/>
<dbReference type="InterPro" id="IPR005123">
    <property type="entry name" value="Oxoglu/Fe-dep_dioxygenase_dom"/>
</dbReference>
<gene>
    <name evidence="4" type="ORF">CIRG_02280</name>
</gene>
<organism evidence="4 5">
    <name type="scientific">Coccidioides immitis RMSCC 2394</name>
    <dbReference type="NCBI Taxonomy" id="404692"/>
    <lineage>
        <taxon>Eukaryota</taxon>
        <taxon>Fungi</taxon>
        <taxon>Dikarya</taxon>
        <taxon>Ascomycota</taxon>
        <taxon>Pezizomycotina</taxon>
        <taxon>Eurotiomycetes</taxon>
        <taxon>Eurotiomycetidae</taxon>
        <taxon>Onygenales</taxon>
        <taxon>Onygenaceae</taxon>
        <taxon>Coccidioides</taxon>
    </lineage>
</organism>
<name>A0A0J6Y7D6_COCIT</name>
<comment type="similarity">
    <text evidence="1 2">Belongs to the iron/ascorbate-dependent oxidoreductase family.</text>
</comment>
<dbReference type="OrthoDB" id="288590at2759"/>
<keyword evidence="2" id="KW-0560">Oxidoreductase</keyword>
<protein>
    <recommendedName>
        <fullName evidence="3">Fe2OG dioxygenase domain-containing protein</fullName>
    </recommendedName>
</protein>
<dbReference type="InterPro" id="IPR026992">
    <property type="entry name" value="DIOX_N"/>
</dbReference>
<dbReference type="PROSITE" id="PS51471">
    <property type="entry name" value="FE2OG_OXY"/>
    <property type="match status" value="1"/>
</dbReference>
<dbReference type="EMBL" id="DS028094">
    <property type="protein sequence ID" value="KMP02588.1"/>
    <property type="molecule type" value="Genomic_DNA"/>
</dbReference>
<dbReference type="GO" id="GO:0046872">
    <property type="term" value="F:metal ion binding"/>
    <property type="evidence" value="ECO:0007669"/>
    <property type="project" value="UniProtKB-KW"/>
</dbReference>
<dbReference type="InterPro" id="IPR027443">
    <property type="entry name" value="IPNS-like_sf"/>
</dbReference>
<evidence type="ECO:0000259" key="3">
    <source>
        <dbReference type="PROSITE" id="PS51471"/>
    </source>
</evidence>
<evidence type="ECO:0000256" key="1">
    <source>
        <dbReference type="ARBA" id="ARBA00008056"/>
    </source>
</evidence>
<dbReference type="InterPro" id="IPR050231">
    <property type="entry name" value="Iron_ascorbate_oxido_reductase"/>
</dbReference>
<keyword evidence="2" id="KW-0479">Metal-binding</keyword>
<dbReference type="AlphaFoldDB" id="A0A0J6Y7D6"/>
<dbReference type="GO" id="GO:0016491">
    <property type="term" value="F:oxidoreductase activity"/>
    <property type="evidence" value="ECO:0007669"/>
    <property type="project" value="UniProtKB-KW"/>
</dbReference>
<dbReference type="InterPro" id="IPR044861">
    <property type="entry name" value="IPNS-like_FE2OG_OXY"/>
</dbReference>